<name>A0ABT5H4R6_9BACE</name>
<dbReference type="InterPro" id="IPR047939">
    <property type="entry name" value="BREX_1_PglX"/>
</dbReference>
<keyword evidence="3 7" id="KW-0808">Transferase</keyword>
<dbReference type="PROSITE" id="PS00092">
    <property type="entry name" value="N6_MTASE"/>
    <property type="match status" value="1"/>
</dbReference>
<dbReference type="SUPFAM" id="SSF53335">
    <property type="entry name" value="S-adenosyl-L-methionine-dependent methyltransferases"/>
    <property type="match status" value="1"/>
</dbReference>
<reference evidence="7 8" key="1">
    <citation type="submission" date="2023-01" db="EMBL/GenBank/DDBJ databases">
        <title>Exploring GABA producing Bacteroides strains toward improving mental health.</title>
        <authorList>
            <person name="Yousuf B."/>
            <person name="Bouhlel N.E."/>
            <person name="Mottawea W."/>
            <person name="Hammami R."/>
        </authorList>
    </citation>
    <scope>NUCLEOTIDE SEQUENCE [LARGE SCALE GENOMIC DNA]</scope>
    <source>
        <strain evidence="7 8">UO.H1054</strain>
    </source>
</reference>
<dbReference type="Gene3D" id="3.40.50.150">
    <property type="entry name" value="Vaccinia Virus protein VP39"/>
    <property type="match status" value="1"/>
</dbReference>
<dbReference type="InterPro" id="IPR050953">
    <property type="entry name" value="N4_N6_ade-DNA_methylase"/>
</dbReference>
<protein>
    <recommendedName>
        <fullName evidence="1">site-specific DNA-methyltransferase (adenine-specific)</fullName>
        <ecNumber evidence="1">2.1.1.72</ecNumber>
    </recommendedName>
</protein>
<dbReference type="RefSeq" id="WP_272709340.1">
    <property type="nucleotide sequence ID" value="NZ_JAQPYS010000031.1"/>
</dbReference>
<dbReference type="PANTHER" id="PTHR33841:SF1">
    <property type="entry name" value="DNA METHYLTRANSFERASE A"/>
    <property type="match status" value="1"/>
</dbReference>
<dbReference type="NCBIfam" id="NF033452">
    <property type="entry name" value="BREX_1_MTaseX"/>
    <property type="match status" value="1"/>
</dbReference>
<evidence type="ECO:0000256" key="1">
    <source>
        <dbReference type="ARBA" id="ARBA00011900"/>
    </source>
</evidence>
<comment type="caution">
    <text evidence="7">The sequence shown here is derived from an EMBL/GenBank/DDBJ whole genome shotgun (WGS) entry which is preliminary data.</text>
</comment>
<dbReference type="InterPro" id="IPR011639">
    <property type="entry name" value="MethylTrfase_TaqI-like_dom"/>
</dbReference>
<evidence type="ECO:0000256" key="3">
    <source>
        <dbReference type="ARBA" id="ARBA00022679"/>
    </source>
</evidence>
<evidence type="ECO:0000256" key="5">
    <source>
        <dbReference type="ARBA" id="ARBA00047942"/>
    </source>
</evidence>
<dbReference type="Pfam" id="PF07669">
    <property type="entry name" value="Eco57I"/>
    <property type="match status" value="1"/>
</dbReference>
<accession>A0ABT5H4R6</accession>
<evidence type="ECO:0000259" key="6">
    <source>
        <dbReference type="Pfam" id="PF07669"/>
    </source>
</evidence>
<dbReference type="EC" id="2.1.1.72" evidence="1"/>
<dbReference type="Proteomes" id="UP001215398">
    <property type="component" value="Unassembled WGS sequence"/>
</dbReference>
<keyword evidence="4" id="KW-0949">S-adenosyl-L-methionine</keyword>
<dbReference type="PANTHER" id="PTHR33841">
    <property type="entry name" value="DNA METHYLTRANSFERASE YEEA-RELATED"/>
    <property type="match status" value="1"/>
</dbReference>
<evidence type="ECO:0000313" key="8">
    <source>
        <dbReference type="Proteomes" id="UP001215398"/>
    </source>
</evidence>
<keyword evidence="8" id="KW-1185">Reference proteome</keyword>
<dbReference type="EMBL" id="JAQPYS010000031">
    <property type="protein sequence ID" value="MDC7135582.1"/>
    <property type="molecule type" value="Genomic_DNA"/>
</dbReference>
<dbReference type="GO" id="GO:0009007">
    <property type="term" value="F:site-specific DNA-methyltransferase (adenine-specific) activity"/>
    <property type="evidence" value="ECO:0007669"/>
    <property type="project" value="UniProtKB-EC"/>
</dbReference>
<dbReference type="InterPro" id="IPR002052">
    <property type="entry name" value="DNA_methylase_N6_adenine_CS"/>
</dbReference>
<organism evidence="7 8">
    <name type="scientific">Bacteroides zhangwenhongii</name>
    <dbReference type="NCBI Taxonomy" id="2650157"/>
    <lineage>
        <taxon>Bacteria</taxon>
        <taxon>Pseudomonadati</taxon>
        <taxon>Bacteroidota</taxon>
        <taxon>Bacteroidia</taxon>
        <taxon>Bacteroidales</taxon>
        <taxon>Bacteroidaceae</taxon>
        <taxon>Bacteroides</taxon>
    </lineage>
</organism>
<proteinExistence type="predicted"/>
<dbReference type="PRINTS" id="PR00507">
    <property type="entry name" value="N12N6MTFRASE"/>
</dbReference>
<dbReference type="GO" id="GO:0032259">
    <property type="term" value="P:methylation"/>
    <property type="evidence" value="ECO:0007669"/>
    <property type="project" value="UniProtKB-KW"/>
</dbReference>
<evidence type="ECO:0000313" key="7">
    <source>
        <dbReference type="EMBL" id="MDC7135582.1"/>
    </source>
</evidence>
<feature type="domain" description="Type II methyltransferase M.TaqI-like" evidence="6">
    <location>
        <begin position="343"/>
        <end position="566"/>
    </location>
</feature>
<gene>
    <name evidence="7" type="primary">pglX</name>
    <name evidence="7" type="ORF">PQG98_04380</name>
</gene>
<comment type="catalytic activity">
    <reaction evidence="5">
        <text>a 2'-deoxyadenosine in DNA + S-adenosyl-L-methionine = an N(6)-methyl-2'-deoxyadenosine in DNA + S-adenosyl-L-homocysteine + H(+)</text>
        <dbReference type="Rhea" id="RHEA:15197"/>
        <dbReference type="Rhea" id="RHEA-COMP:12418"/>
        <dbReference type="Rhea" id="RHEA-COMP:12419"/>
        <dbReference type="ChEBI" id="CHEBI:15378"/>
        <dbReference type="ChEBI" id="CHEBI:57856"/>
        <dbReference type="ChEBI" id="CHEBI:59789"/>
        <dbReference type="ChEBI" id="CHEBI:90615"/>
        <dbReference type="ChEBI" id="CHEBI:90616"/>
        <dbReference type="EC" id="2.1.1.72"/>
    </reaction>
</comment>
<sequence>MDTNRIKRFATEARNILKAGIAAKITTLGFDKKGNVAEEHRPQLMQGGTLWNGQFYTEGFYHQWMSLYNRIQQKGINEVYEEAAYTWFNRLCAILILQKNNLCSPVLQYADAARTPIIVDEARQGHLPQMKEDLRQHIVELLDDDTKVTEQFALLITAWCHDNPILNKCFVSMADYTELLLPNDILAEGKFMDMLNHTEFITDKEFQSPELIGWLYQFYISERKDEVFAKKGKFEADEIPAATQIFTPNWIVKYMVQNTVGRIYLDNNPYETTLQKKWQYLVEPSEKTPAENILRYEELTDLKVADLACGSGHILNECFDLLYDLYIAEGYSRGEAIENIFRHNLTGVDLDNRAKQLATFALLLKACQKDASFADAHCLPHVLSMPKPWDEEKNGLVREFLPHFFLGQENQTHVKELSACFGLMQDADSLGSIMKFEISDSTRLLVKQTVEYWNNQEFVPEAISAQLPAYELILALTEKYDALVMNPPYMGGGNMNEVLSKYVKESYEEGKADLFSTFMLLAIERLSENGKYSMINMQSWMFLSSFEKLRTSLLENYHIENMLHLGPRTFDELSGEVVQNTAFVIAKHKSDEGGIYFRLVDGKNCGDKEDMFLQALKEEHTSKIYYPNVSQSNFEKIPGCPIGYWVSEKMIETFSLSTIGNSMTTREGMATADNNRFLRLWSEISLLKFSKFNPSSDKWYPYNKGGGFRRWFGNRDYVVNWENNGYEIKNNIDIETGRIRSHNYNGEYAFKECGTWSAISSDNFAIRYCEEGFLWDSKGACGFSNTDLIYIIGLLNTKISSDYLRVLAPTLDFKVGDIIRVPLIIKDKGNINSLVWQNISISKSDWNAHETSWDFETNPLLAVDENTYIDNINFEIEQHFKETGERICIDAAEPRPESMEWCMMQYKKKWERMFYQLHANEEELNRQFIEIYDLQDELTPDVPLDEITILQQGEIKITDQYQLTDNNGSIITDSKGNILTTSGDVYIDWQNDVIIKQHISYAVGCMMGRYRLDKPGLHIAHPEPTAEEIAPYTYKGKEFTIDDDGIMPLMANECGFSDNAPLRMAEFVRIAFGEDSQVENLNYMEQCLGKTLEQYFVKDFWKDHKKMYQNRPIYWLFASKKGSFQVIAYMHRMNAYTVERIRAKYLLPFIEHLEQEINKLDLRRAELTTKESKQLQTLRKQLDECREYHERLQVVAEQAISFDLDDGVAVNYAKFGDVLQKIK</sequence>
<evidence type="ECO:0000256" key="2">
    <source>
        <dbReference type="ARBA" id="ARBA00022603"/>
    </source>
</evidence>
<evidence type="ECO:0000256" key="4">
    <source>
        <dbReference type="ARBA" id="ARBA00022691"/>
    </source>
</evidence>
<dbReference type="InterPro" id="IPR029063">
    <property type="entry name" value="SAM-dependent_MTases_sf"/>
</dbReference>
<keyword evidence="2 7" id="KW-0489">Methyltransferase</keyword>